<reference evidence="12 13" key="1">
    <citation type="submission" date="2019-08" db="EMBL/GenBank/DDBJ databases">
        <title>Complete genome sequence of Thermosulfurimonas marina SU872T, an anaerobic thermophilic chemolithoautotrophic bacterium isolated from a shallow marine hydrothermal vent.</title>
        <authorList>
            <person name="Allioux M."/>
            <person name="Jebbar M."/>
            <person name="Slobodkina G."/>
            <person name="Slobodkin A."/>
            <person name="Moalic Y."/>
            <person name="Frolova A."/>
            <person name="Shao Z."/>
            <person name="Alain K."/>
        </authorList>
    </citation>
    <scope>NUCLEOTIDE SEQUENCE [LARGE SCALE GENOMIC DNA]</scope>
    <source>
        <strain evidence="12 13">SU872</strain>
    </source>
</reference>
<evidence type="ECO:0000313" key="13">
    <source>
        <dbReference type="Proteomes" id="UP000501253"/>
    </source>
</evidence>
<evidence type="ECO:0000256" key="6">
    <source>
        <dbReference type="ARBA" id="ARBA00022840"/>
    </source>
</evidence>
<protein>
    <recommendedName>
        <fullName evidence="9">Selenide, water dikinase</fullName>
        <ecNumber evidence="9">2.7.9.3</ecNumber>
    </recommendedName>
    <alternativeName>
        <fullName evidence="9">Selenium donor protein</fullName>
    </alternativeName>
    <alternativeName>
        <fullName evidence="9">Selenophosphate synthase</fullName>
    </alternativeName>
</protein>
<dbReference type="GO" id="GO:0005737">
    <property type="term" value="C:cytoplasm"/>
    <property type="evidence" value="ECO:0007669"/>
    <property type="project" value="TreeGrafter"/>
</dbReference>
<dbReference type="GO" id="GO:0016260">
    <property type="term" value="P:selenocysteine biosynthetic process"/>
    <property type="evidence" value="ECO:0007669"/>
    <property type="project" value="InterPro"/>
</dbReference>
<dbReference type="Pfam" id="PF02769">
    <property type="entry name" value="AIRS_C"/>
    <property type="match status" value="1"/>
</dbReference>
<dbReference type="SUPFAM" id="SSF55326">
    <property type="entry name" value="PurM N-terminal domain-like"/>
    <property type="match status" value="1"/>
</dbReference>
<dbReference type="InterPro" id="IPR036921">
    <property type="entry name" value="PurM-like_N_sf"/>
</dbReference>
<feature type="binding site" evidence="9">
    <location>
        <position position="30"/>
    </location>
    <ligand>
        <name>Mg(2+)</name>
        <dbReference type="ChEBI" id="CHEBI:18420"/>
    </ligand>
</feature>
<name>A0A6H1WQT5_9BACT</name>
<comment type="subunit">
    <text evidence="9">Homodimer.</text>
</comment>
<evidence type="ECO:0000259" key="10">
    <source>
        <dbReference type="Pfam" id="PF00586"/>
    </source>
</evidence>
<dbReference type="InterPro" id="IPR004536">
    <property type="entry name" value="SPS/SelD"/>
</dbReference>
<evidence type="ECO:0000256" key="7">
    <source>
        <dbReference type="ARBA" id="ARBA00022842"/>
    </source>
</evidence>
<evidence type="ECO:0000256" key="3">
    <source>
        <dbReference type="ARBA" id="ARBA00022723"/>
    </source>
</evidence>
<keyword evidence="2 9" id="KW-0808">Transferase</keyword>
<comment type="similarity">
    <text evidence="1 9">Belongs to the selenophosphate synthase 1 family. Class I subfamily.</text>
</comment>
<evidence type="ECO:0000256" key="5">
    <source>
        <dbReference type="ARBA" id="ARBA00022777"/>
    </source>
</evidence>
<comment type="cofactor">
    <cofactor evidence="9">
        <name>Mg(2+)</name>
        <dbReference type="ChEBI" id="CHEBI:18420"/>
    </cofactor>
    <text evidence="9">Binds 1 Mg(2+) ion per monomer.</text>
</comment>
<dbReference type="Gene3D" id="3.30.1330.10">
    <property type="entry name" value="PurM-like, N-terminal domain"/>
    <property type="match status" value="1"/>
</dbReference>
<dbReference type="SUPFAM" id="SSF56042">
    <property type="entry name" value="PurM C-terminal domain-like"/>
    <property type="match status" value="1"/>
</dbReference>
<feature type="binding site" evidence="9">
    <location>
        <position position="208"/>
    </location>
    <ligand>
        <name>Mg(2+)</name>
        <dbReference type="ChEBI" id="CHEBI:18420"/>
    </ligand>
</feature>
<keyword evidence="7 9" id="KW-0460">Magnesium</keyword>
<feature type="domain" description="PurM-like N-terminal" evidence="10">
    <location>
        <begin position="28"/>
        <end position="136"/>
    </location>
</feature>
<evidence type="ECO:0000256" key="2">
    <source>
        <dbReference type="ARBA" id="ARBA00022679"/>
    </source>
</evidence>
<feature type="binding site" evidence="9">
    <location>
        <begin position="118"/>
        <end position="120"/>
    </location>
    <ligand>
        <name>ATP</name>
        <dbReference type="ChEBI" id="CHEBI:30616"/>
        <note>ligand shared between dimeric partners</note>
    </ligand>
</feature>
<dbReference type="InterPro" id="IPR016188">
    <property type="entry name" value="PurM-like_N"/>
</dbReference>
<comment type="catalytic activity">
    <reaction evidence="9">
        <text>hydrogenselenide + ATP + H2O = selenophosphate + AMP + phosphate + 2 H(+)</text>
        <dbReference type="Rhea" id="RHEA:18737"/>
        <dbReference type="ChEBI" id="CHEBI:15377"/>
        <dbReference type="ChEBI" id="CHEBI:15378"/>
        <dbReference type="ChEBI" id="CHEBI:16144"/>
        <dbReference type="ChEBI" id="CHEBI:29317"/>
        <dbReference type="ChEBI" id="CHEBI:30616"/>
        <dbReference type="ChEBI" id="CHEBI:43474"/>
        <dbReference type="ChEBI" id="CHEBI:456215"/>
        <dbReference type="EC" id="2.7.9.3"/>
    </reaction>
</comment>
<evidence type="ECO:0000256" key="1">
    <source>
        <dbReference type="ARBA" id="ARBA00008026"/>
    </source>
</evidence>
<keyword evidence="5 9" id="KW-0418">Kinase</keyword>
<sequence>MPPAELAALLKSLHLPRVPELLLGAEHGSDAAVYRLTEDLALVATVDFFTPVVDEPYTFGQIAAANALSDLYTMGARPILALNVVGFPKKGLDLEILRKILQGGADKVAEAGAALGGGHSLDDPEIKYGLCALGLVHPERLITNTGARPGDRLFLTKPLGTGILTTALKGGLLTPEDPAYTRLVETMATLNRAAGESMTEVGVHAATDITGFGLLGHALEMAEASGVRLRIYASRVPLLPRTLDFLKLGMAPEGDLANQIFCEKKVKIAKGVDPLLLSVLYDAQTSGGLLIAVPEARAEALFTRLLEKGVVEATCVGEVISGEPGIEIYP</sequence>
<accession>A0A6H1WQT5</accession>
<dbReference type="CDD" id="cd02195">
    <property type="entry name" value="SelD"/>
    <property type="match status" value="1"/>
</dbReference>
<dbReference type="EC" id="2.7.9.3" evidence="9"/>
<keyword evidence="13" id="KW-1185">Reference proteome</keyword>
<evidence type="ECO:0000313" key="12">
    <source>
        <dbReference type="EMBL" id="QJA05551.1"/>
    </source>
</evidence>
<dbReference type="PIRSF" id="PIRSF036407">
    <property type="entry name" value="Selenphspht_syn"/>
    <property type="match status" value="1"/>
</dbReference>
<keyword evidence="8 9" id="KW-0711">Selenium</keyword>
<dbReference type="NCBIfam" id="TIGR00476">
    <property type="entry name" value="selD"/>
    <property type="match status" value="1"/>
</dbReference>
<evidence type="ECO:0000256" key="4">
    <source>
        <dbReference type="ARBA" id="ARBA00022741"/>
    </source>
</evidence>
<feature type="binding site" description="in other chain" evidence="9">
    <location>
        <position position="47"/>
    </location>
    <ligand>
        <name>ATP</name>
        <dbReference type="ChEBI" id="CHEBI:30616"/>
        <note>ligand shared between dimeric partners</note>
    </ligand>
</feature>
<dbReference type="InterPro" id="IPR036676">
    <property type="entry name" value="PurM-like_C_sf"/>
</dbReference>
<dbReference type="Proteomes" id="UP000501253">
    <property type="component" value="Chromosome"/>
</dbReference>
<dbReference type="KEGG" id="tmai:FVE67_01515"/>
<keyword evidence="4 9" id="KW-0547">Nucleotide-binding</keyword>
<keyword evidence="6 9" id="KW-0067">ATP-binding</keyword>
<evidence type="ECO:0000256" key="8">
    <source>
        <dbReference type="ARBA" id="ARBA00023266"/>
    </source>
</evidence>
<dbReference type="EMBL" id="CP042909">
    <property type="protein sequence ID" value="QJA05551.1"/>
    <property type="molecule type" value="Genomic_DNA"/>
</dbReference>
<feature type="domain" description="PurM-like C-terminal" evidence="11">
    <location>
        <begin position="148"/>
        <end position="323"/>
    </location>
</feature>
<dbReference type="InterPro" id="IPR010918">
    <property type="entry name" value="PurM-like_C_dom"/>
</dbReference>
<comment type="caution">
    <text evidence="9">Lacks conserved residue(s) required for the propagation of feature annotation.</text>
</comment>
<dbReference type="Gene3D" id="3.90.650.10">
    <property type="entry name" value="PurM-like C-terminal domain"/>
    <property type="match status" value="1"/>
</dbReference>
<dbReference type="Pfam" id="PF00586">
    <property type="entry name" value="AIRS"/>
    <property type="match status" value="1"/>
</dbReference>
<dbReference type="GO" id="GO:0000287">
    <property type="term" value="F:magnesium ion binding"/>
    <property type="evidence" value="ECO:0007669"/>
    <property type="project" value="UniProtKB-UniRule"/>
</dbReference>
<dbReference type="GO" id="GO:0005524">
    <property type="term" value="F:ATP binding"/>
    <property type="evidence" value="ECO:0007669"/>
    <property type="project" value="UniProtKB-UniRule"/>
</dbReference>
<evidence type="ECO:0000259" key="11">
    <source>
        <dbReference type="Pfam" id="PF02769"/>
    </source>
</evidence>
<dbReference type="AlphaFoldDB" id="A0A6H1WQT5"/>
<keyword evidence="3 9" id="KW-0479">Metal-binding</keyword>
<evidence type="ECO:0000256" key="9">
    <source>
        <dbReference type="HAMAP-Rule" id="MF_00625"/>
    </source>
</evidence>
<proteinExistence type="inferred from homology"/>
<comment type="function">
    <text evidence="9">Synthesizes selenophosphate from selenide and ATP.</text>
</comment>
<dbReference type="PANTHER" id="PTHR10256:SF0">
    <property type="entry name" value="INACTIVE SELENIDE, WATER DIKINASE-LIKE PROTEIN-RELATED"/>
    <property type="match status" value="1"/>
</dbReference>
<dbReference type="HAMAP" id="MF_00625">
    <property type="entry name" value="SelD"/>
    <property type="match status" value="1"/>
</dbReference>
<feature type="binding site" description="in other chain" evidence="9">
    <location>
        <position position="70"/>
    </location>
    <ligand>
        <name>ATP</name>
        <dbReference type="ChEBI" id="CHEBI:30616"/>
        <note>ligand shared between dimeric partners</note>
    </ligand>
</feature>
<dbReference type="PANTHER" id="PTHR10256">
    <property type="entry name" value="SELENIDE, WATER DIKINASE"/>
    <property type="match status" value="1"/>
</dbReference>
<organism evidence="12 13">
    <name type="scientific">Thermosulfurimonas marina</name>
    <dbReference type="NCBI Taxonomy" id="2047767"/>
    <lineage>
        <taxon>Bacteria</taxon>
        <taxon>Pseudomonadati</taxon>
        <taxon>Thermodesulfobacteriota</taxon>
        <taxon>Thermodesulfobacteria</taxon>
        <taxon>Thermodesulfobacteriales</taxon>
        <taxon>Thermodesulfobacteriaceae</taxon>
        <taxon>Thermosulfurimonas</taxon>
    </lineage>
</organism>
<gene>
    <name evidence="9 12" type="primary">selD</name>
    <name evidence="12" type="ORF">FVE67_01515</name>
</gene>
<dbReference type="InterPro" id="IPR023061">
    <property type="entry name" value="SelD_I"/>
</dbReference>
<dbReference type="NCBIfam" id="NF002098">
    <property type="entry name" value="PRK00943.1"/>
    <property type="match status" value="1"/>
</dbReference>
<feature type="binding site" evidence="9">
    <location>
        <position position="70"/>
    </location>
    <ligand>
        <name>Mg(2+)</name>
        <dbReference type="ChEBI" id="CHEBI:18420"/>
    </ligand>
</feature>
<dbReference type="GO" id="GO:0004756">
    <property type="term" value="F:selenide, water dikinase activity"/>
    <property type="evidence" value="ECO:0007669"/>
    <property type="project" value="UniProtKB-UniRule"/>
</dbReference>